<dbReference type="EMBL" id="AM460771">
    <property type="protein sequence ID" value="CAN81189.1"/>
    <property type="molecule type" value="Genomic_DNA"/>
</dbReference>
<protein>
    <submittedName>
        <fullName evidence="1">Uncharacterized protein</fullName>
    </submittedName>
</protein>
<sequence length="253" mass="28026">MRMRHLSRDILKSCRLGVRFTWRKLGGASSIKAEDDEKWIFSVRAFDSPPPECTVNINYDGFAEDVKVGDEFLVNGGIVSHGANTSVFNDLKIQTHTFKAFNPWIALPGTTSRSLPRSPPSVIGVVSSARWHPRFRFYSILCHEEAGRGCSQCRNARSLVGAFNINPQSHLYQPSPMLSLPGNSIRQEGVQLTKSLLRLFCGYLSMHHPRARGPLESDSVRVHDSEVDGGLAQGDVYQKNGVPLLIQAGHDAL</sequence>
<dbReference type="AlphaFoldDB" id="A5BIP0"/>
<evidence type="ECO:0000313" key="1">
    <source>
        <dbReference type="EMBL" id="CAN81189.1"/>
    </source>
</evidence>
<name>A5BIP0_VITVI</name>
<organism evidence="1">
    <name type="scientific">Vitis vinifera</name>
    <name type="common">Grape</name>
    <dbReference type="NCBI Taxonomy" id="29760"/>
    <lineage>
        <taxon>Eukaryota</taxon>
        <taxon>Viridiplantae</taxon>
        <taxon>Streptophyta</taxon>
        <taxon>Embryophyta</taxon>
        <taxon>Tracheophyta</taxon>
        <taxon>Spermatophyta</taxon>
        <taxon>Magnoliopsida</taxon>
        <taxon>eudicotyledons</taxon>
        <taxon>Gunneridae</taxon>
        <taxon>Pentapetalae</taxon>
        <taxon>rosids</taxon>
        <taxon>Vitales</taxon>
        <taxon>Vitaceae</taxon>
        <taxon>Viteae</taxon>
        <taxon>Vitis</taxon>
    </lineage>
</organism>
<reference evidence="1" key="1">
    <citation type="journal article" date="2007" name="PLoS ONE">
        <title>The first genome sequence of an elite grapevine cultivar (Pinot noir Vitis vinifera L.): coping with a highly heterozygous genome.</title>
        <authorList>
            <person name="Velasco R."/>
            <person name="Zharkikh A."/>
            <person name="Troggio M."/>
            <person name="Cartwright D.A."/>
            <person name="Cestaro A."/>
            <person name="Pruss D."/>
            <person name="Pindo M."/>
            <person name="FitzGerald L.M."/>
            <person name="Vezzulli S."/>
            <person name="Reid J."/>
            <person name="Malacarne G."/>
            <person name="Iliev D."/>
            <person name="Coppola G."/>
            <person name="Wardell B."/>
            <person name="Micheletti D."/>
            <person name="Macalma T."/>
            <person name="Facci M."/>
            <person name="Mitchell J.T."/>
            <person name="Perazzolli M."/>
            <person name="Eldredge G."/>
            <person name="Gatto P."/>
            <person name="Oyzerski R."/>
            <person name="Moretto M."/>
            <person name="Gutin N."/>
            <person name="Stefanini M."/>
            <person name="Chen Y."/>
            <person name="Segala C."/>
            <person name="Davenport C."/>
            <person name="Dematte L."/>
            <person name="Mraz A."/>
            <person name="Battilana J."/>
            <person name="Stormo K."/>
            <person name="Costa F."/>
            <person name="Tao Q."/>
            <person name="Si-Ammour A."/>
            <person name="Harkins T."/>
            <person name="Lackey A."/>
            <person name="Perbost C."/>
            <person name="Taillon B."/>
            <person name="Stella A."/>
            <person name="Solovyev V."/>
            <person name="Fawcett J.A."/>
            <person name="Sterck L."/>
            <person name="Vandepoele K."/>
            <person name="Grando S.M."/>
            <person name="Toppo S."/>
            <person name="Moser C."/>
            <person name="Lanchbury J."/>
            <person name="Bogden R."/>
            <person name="Skolnick M."/>
            <person name="Sgaramella V."/>
            <person name="Bhatnagar S.K."/>
            <person name="Fontana P."/>
            <person name="Gutin A."/>
            <person name="Van de Peer Y."/>
            <person name="Salamini F."/>
            <person name="Viola R."/>
        </authorList>
    </citation>
    <scope>NUCLEOTIDE SEQUENCE</scope>
</reference>
<accession>A5BIP0</accession>
<dbReference type="OrthoDB" id="108365at2759"/>
<gene>
    <name evidence="1" type="ORF">VITISV_017954</name>
</gene>
<proteinExistence type="predicted"/>